<dbReference type="AlphaFoldDB" id="M8BIC4"/>
<dbReference type="InterPro" id="IPR036312">
    <property type="entry name" value="Bifun_inhib/LTP/seed_sf"/>
</dbReference>
<protein>
    <recommendedName>
        <fullName evidence="2">Bifunctional inhibitor/plant lipid transfer protein/seed storage helical domain-containing protein</fullName>
    </recommendedName>
</protein>
<organism evidence="1">
    <name type="scientific">Aegilops tauschii</name>
    <name type="common">Tausch's goatgrass</name>
    <name type="synonym">Aegilops squarrosa</name>
    <dbReference type="NCBI Taxonomy" id="37682"/>
    <lineage>
        <taxon>Eukaryota</taxon>
        <taxon>Viridiplantae</taxon>
        <taxon>Streptophyta</taxon>
        <taxon>Embryophyta</taxon>
        <taxon>Tracheophyta</taxon>
        <taxon>Spermatophyta</taxon>
        <taxon>Magnoliopsida</taxon>
        <taxon>Liliopsida</taxon>
        <taxon>Poales</taxon>
        <taxon>Poaceae</taxon>
        <taxon>BOP clade</taxon>
        <taxon>Pooideae</taxon>
        <taxon>Triticodae</taxon>
        <taxon>Triticeae</taxon>
        <taxon>Triticinae</taxon>
        <taxon>Aegilops</taxon>
    </lineage>
</organism>
<sequence>MERSRGLLLVAGLLAALLPAAAAAFGPQPGAPCEPTLLAPQVALFCAPDFSTQCCEPVVPAINLSGCVPCVCRVPAEPQLVMAGLNATHFLTPYSSCGRLHPGGAHLAAACEVVGHAPLGAVFGSFTRPSPPRRKLQELKCDPFSLGSKLVSACGDDQHPSLPCCEFIINTVDEYCVCDVIEVTEVTSAGISVSMIWTFYSICGGTRPIPADTTVCHEQSPPPPPPGSRRIFMENWSCSQYVPDSSLLSSALELHVCGGQ</sequence>
<reference evidence="1" key="1">
    <citation type="submission" date="2015-06" db="UniProtKB">
        <authorList>
            <consortium name="EnsemblPlants"/>
        </authorList>
    </citation>
    <scope>IDENTIFICATION</scope>
</reference>
<accession>M8BIC4</accession>
<dbReference type="EnsemblPlants" id="EMT21508">
    <property type="protein sequence ID" value="EMT21508"/>
    <property type="gene ID" value="F775_23754"/>
</dbReference>
<name>M8BIC4_AEGTA</name>
<dbReference type="SUPFAM" id="SSF47699">
    <property type="entry name" value="Bifunctional inhibitor/lipid-transfer protein/seed storage 2S albumin"/>
    <property type="match status" value="1"/>
</dbReference>
<evidence type="ECO:0000313" key="1">
    <source>
        <dbReference type="EnsemblPlants" id="EMT21508"/>
    </source>
</evidence>
<proteinExistence type="predicted"/>
<evidence type="ECO:0008006" key="2">
    <source>
        <dbReference type="Google" id="ProtNLM"/>
    </source>
</evidence>